<gene>
    <name evidence="3" type="ORF">B0T25DRAFT_270212</name>
</gene>
<sequence length="317" mass="34022">MSNLRLDPGFAAALAPFANMPMPEQATTAHELRAVTDSALSVLFVGRTLPPTVTETAFTFPARDGTPLTLYCYAPTVTDTTKPGPAVLDIHGGGMVSGSPNLFAATLWPYVERANVTIYAVKYRLAPEFPFPTPVNDAYAALEWIQANAAEQNIDPTRIAVSGASAGGGIAAGLALKARDEKLSPPIAKLILVYPMLDDRTEMEPEHPMAPYLTWTSKNNVIGWTAYLGEDRSNVSPYAAPARATDLSGLPRTFIDTGGLDLFRDEDIAFAARLAKANVDVELHLYPGVTHGYDMVGLGVPLVKKAIANRVDAFKDF</sequence>
<dbReference type="EMBL" id="JAUIQD010000006">
    <property type="protein sequence ID" value="KAK3346145.1"/>
    <property type="molecule type" value="Genomic_DNA"/>
</dbReference>
<evidence type="ECO:0000256" key="1">
    <source>
        <dbReference type="ARBA" id="ARBA00022801"/>
    </source>
</evidence>
<dbReference type="AlphaFoldDB" id="A0AAJ0MAG4"/>
<dbReference type="SUPFAM" id="SSF53474">
    <property type="entry name" value="alpha/beta-Hydrolases"/>
    <property type="match status" value="1"/>
</dbReference>
<accession>A0AAJ0MAG4</accession>
<dbReference type="InterPro" id="IPR029058">
    <property type="entry name" value="AB_hydrolase_fold"/>
</dbReference>
<comment type="caution">
    <text evidence="3">The sequence shown here is derived from an EMBL/GenBank/DDBJ whole genome shotgun (WGS) entry which is preliminary data.</text>
</comment>
<dbReference type="GO" id="GO:0016787">
    <property type="term" value="F:hydrolase activity"/>
    <property type="evidence" value="ECO:0007669"/>
    <property type="project" value="UniProtKB-KW"/>
</dbReference>
<feature type="domain" description="Alpha/beta hydrolase fold-3" evidence="2">
    <location>
        <begin position="87"/>
        <end position="293"/>
    </location>
</feature>
<reference evidence="3" key="2">
    <citation type="submission" date="2023-06" db="EMBL/GenBank/DDBJ databases">
        <authorList>
            <consortium name="Lawrence Berkeley National Laboratory"/>
            <person name="Haridas S."/>
            <person name="Hensen N."/>
            <person name="Bonometti L."/>
            <person name="Westerberg I."/>
            <person name="Brannstrom I.O."/>
            <person name="Guillou S."/>
            <person name="Cros-Aarteil S."/>
            <person name="Calhoun S."/>
            <person name="Kuo A."/>
            <person name="Mondo S."/>
            <person name="Pangilinan J."/>
            <person name="Riley R."/>
            <person name="Labutti K."/>
            <person name="Andreopoulos B."/>
            <person name="Lipzen A."/>
            <person name="Chen C."/>
            <person name="Yanf M."/>
            <person name="Daum C."/>
            <person name="Ng V."/>
            <person name="Clum A."/>
            <person name="Steindorff A."/>
            <person name="Ohm R."/>
            <person name="Martin F."/>
            <person name="Silar P."/>
            <person name="Natvig D."/>
            <person name="Lalanne C."/>
            <person name="Gautier V."/>
            <person name="Ament-Velasquez S.L."/>
            <person name="Kruys A."/>
            <person name="Hutchinson M.I."/>
            <person name="Powell A.J."/>
            <person name="Barry K."/>
            <person name="Miller A.N."/>
            <person name="Grigoriev I.V."/>
            <person name="Debuchy R."/>
            <person name="Gladieux P."/>
            <person name="Thoren M.H."/>
            <person name="Johannesson H."/>
        </authorList>
    </citation>
    <scope>NUCLEOTIDE SEQUENCE</scope>
    <source>
        <strain evidence="3">CBS 955.72</strain>
    </source>
</reference>
<dbReference type="PANTHER" id="PTHR48081:SF8">
    <property type="entry name" value="ALPHA_BETA HYDROLASE FOLD-3 DOMAIN-CONTAINING PROTEIN-RELATED"/>
    <property type="match status" value="1"/>
</dbReference>
<protein>
    <submittedName>
        <fullName evidence="3">Alpha/Beta hydrolase protein</fullName>
    </submittedName>
</protein>
<evidence type="ECO:0000313" key="3">
    <source>
        <dbReference type="EMBL" id="KAK3346145.1"/>
    </source>
</evidence>
<proteinExistence type="predicted"/>
<dbReference type="Proteomes" id="UP001275084">
    <property type="component" value="Unassembled WGS sequence"/>
</dbReference>
<dbReference type="PANTHER" id="PTHR48081">
    <property type="entry name" value="AB HYDROLASE SUPERFAMILY PROTEIN C4A8.06C"/>
    <property type="match status" value="1"/>
</dbReference>
<evidence type="ECO:0000259" key="2">
    <source>
        <dbReference type="Pfam" id="PF07859"/>
    </source>
</evidence>
<evidence type="ECO:0000313" key="4">
    <source>
        <dbReference type="Proteomes" id="UP001275084"/>
    </source>
</evidence>
<keyword evidence="1 3" id="KW-0378">Hydrolase</keyword>
<dbReference type="Gene3D" id="3.40.50.1820">
    <property type="entry name" value="alpha/beta hydrolase"/>
    <property type="match status" value="1"/>
</dbReference>
<organism evidence="3 4">
    <name type="scientific">Lasiosphaeria hispida</name>
    <dbReference type="NCBI Taxonomy" id="260671"/>
    <lineage>
        <taxon>Eukaryota</taxon>
        <taxon>Fungi</taxon>
        <taxon>Dikarya</taxon>
        <taxon>Ascomycota</taxon>
        <taxon>Pezizomycotina</taxon>
        <taxon>Sordariomycetes</taxon>
        <taxon>Sordariomycetidae</taxon>
        <taxon>Sordariales</taxon>
        <taxon>Lasiosphaeriaceae</taxon>
        <taxon>Lasiosphaeria</taxon>
    </lineage>
</organism>
<reference evidence="3" key="1">
    <citation type="journal article" date="2023" name="Mol. Phylogenet. Evol.">
        <title>Genome-scale phylogeny and comparative genomics of the fungal order Sordariales.</title>
        <authorList>
            <person name="Hensen N."/>
            <person name="Bonometti L."/>
            <person name="Westerberg I."/>
            <person name="Brannstrom I.O."/>
            <person name="Guillou S."/>
            <person name="Cros-Aarteil S."/>
            <person name="Calhoun S."/>
            <person name="Haridas S."/>
            <person name="Kuo A."/>
            <person name="Mondo S."/>
            <person name="Pangilinan J."/>
            <person name="Riley R."/>
            <person name="LaButti K."/>
            <person name="Andreopoulos B."/>
            <person name="Lipzen A."/>
            <person name="Chen C."/>
            <person name="Yan M."/>
            <person name="Daum C."/>
            <person name="Ng V."/>
            <person name="Clum A."/>
            <person name="Steindorff A."/>
            <person name="Ohm R.A."/>
            <person name="Martin F."/>
            <person name="Silar P."/>
            <person name="Natvig D.O."/>
            <person name="Lalanne C."/>
            <person name="Gautier V."/>
            <person name="Ament-Velasquez S.L."/>
            <person name="Kruys A."/>
            <person name="Hutchinson M.I."/>
            <person name="Powell A.J."/>
            <person name="Barry K."/>
            <person name="Miller A.N."/>
            <person name="Grigoriev I.V."/>
            <person name="Debuchy R."/>
            <person name="Gladieux P."/>
            <person name="Hiltunen Thoren M."/>
            <person name="Johannesson H."/>
        </authorList>
    </citation>
    <scope>NUCLEOTIDE SEQUENCE</scope>
    <source>
        <strain evidence="3">CBS 955.72</strain>
    </source>
</reference>
<dbReference type="InterPro" id="IPR050300">
    <property type="entry name" value="GDXG_lipolytic_enzyme"/>
</dbReference>
<keyword evidence="4" id="KW-1185">Reference proteome</keyword>
<dbReference type="Pfam" id="PF07859">
    <property type="entry name" value="Abhydrolase_3"/>
    <property type="match status" value="1"/>
</dbReference>
<name>A0AAJ0MAG4_9PEZI</name>
<dbReference type="InterPro" id="IPR013094">
    <property type="entry name" value="AB_hydrolase_3"/>
</dbReference>